<keyword evidence="2" id="KW-0808">Transferase</keyword>
<dbReference type="InterPro" id="IPR011611">
    <property type="entry name" value="PfkB_dom"/>
</dbReference>
<dbReference type="PANTHER" id="PTHR43085:SF46">
    <property type="entry name" value="ADENOSINE KINASE"/>
    <property type="match status" value="1"/>
</dbReference>
<reference evidence="5" key="1">
    <citation type="journal article" date="2014" name="Int. J. Syst. Evol. Microbiol.">
        <title>Complete genome sequence of Corynebacterium casei LMG S-19264T (=DSM 44701T), isolated from a smear-ripened cheese.</title>
        <authorList>
            <consortium name="US DOE Joint Genome Institute (JGI-PGF)"/>
            <person name="Walter F."/>
            <person name="Albersmeier A."/>
            <person name="Kalinowski J."/>
            <person name="Ruckert C."/>
        </authorList>
    </citation>
    <scope>NUCLEOTIDE SEQUENCE</scope>
    <source>
        <strain evidence="5">CGMCC 4.7679</strain>
    </source>
</reference>
<reference evidence="5" key="2">
    <citation type="submission" date="2020-09" db="EMBL/GenBank/DDBJ databases">
        <authorList>
            <person name="Sun Q."/>
            <person name="Zhou Y."/>
        </authorList>
    </citation>
    <scope>NUCLEOTIDE SEQUENCE</scope>
    <source>
        <strain evidence="5">CGMCC 4.7679</strain>
    </source>
</reference>
<evidence type="ECO:0000313" key="6">
    <source>
        <dbReference type="Proteomes" id="UP000658656"/>
    </source>
</evidence>
<dbReference type="Pfam" id="PF00294">
    <property type="entry name" value="PfkB"/>
    <property type="match status" value="1"/>
</dbReference>
<evidence type="ECO:0000256" key="1">
    <source>
        <dbReference type="ARBA" id="ARBA00010688"/>
    </source>
</evidence>
<dbReference type="CDD" id="cd01942">
    <property type="entry name" value="ribokinase_group_A"/>
    <property type="match status" value="1"/>
</dbReference>
<dbReference type="AlphaFoldDB" id="A0A8H9IVU9"/>
<evidence type="ECO:0000256" key="2">
    <source>
        <dbReference type="ARBA" id="ARBA00022679"/>
    </source>
</evidence>
<feature type="domain" description="Carbohydrate kinase PfkB" evidence="4">
    <location>
        <begin position="35"/>
        <end position="294"/>
    </location>
</feature>
<evidence type="ECO:0000256" key="3">
    <source>
        <dbReference type="ARBA" id="ARBA00022777"/>
    </source>
</evidence>
<sequence length="346" mass="36687">MRTAVTGSVAIDHLATFPGSFGEQLIDGALDRISLSFLVNRLDVRYGGVAANITAGLGRLGQRPLLVAAAGHDFGEYRAWLEAAGVDTAGVLVDEEAHTARFWCTTDREQNQIASFHPGAMTSARRIELEHVLARAGRVDLVVIGPDDAEAMLRHTECCRGLDLAFAADPSQQLALLDGPAIRRLVDGARYLFTNEYEHALLLRKTGWGEADVRRRVGVWITTLGAAGVRIDVPAGTAIEVPAVAGAVLDPTGAGDGFRAGFLAARGWGLPYTGAARLGCAVATTVLETRGTADYELDGAELLARLSRTYGPRATAELAPRLAAGLAAGRSALTRREPPRSLRTGR</sequence>
<dbReference type="InterPro" id="IPR029056">
    <property type="entry name" value="Ribokinase-like"/>
</dbReference>
<dbReference type="PROSITE" id="PS00583">
    <property type="entry name" value="PFKB_KINASES_1"/>
    <property type="match status" value="1"/>
</dbReference>
<evidence type="ECO:0000313" key="5">
    <source>
        <dbReference type="EMBL" id="GHF54751.1"/>
    </source>
</evidence>
<name>A0A8H9IVU9_9PSEU</name>
<dbReference type="Gene3D" id="3.40.1190.20">
    <property type="match status" value="1"/>
</dbReference>
<dbReference type="PROSITE" id="PS00584">
    <property type="entry name" value="PFKB_KINASES_2"/>
    <property type="match status" value="1"/>
</dbReference>
<keyword evidence="6" id="KW-1185">Reference proteome</keyword>
<dbReference type="RefSeq" id="WP_145935421.1">
    <property type="nucleotide sequence ID" value="NZ_BNAV01000003.1"/>
</dbReference>
<dbReference type="InterPro" id="IPR002173">
    <property type="entry name" value="Carboh/pur_kinase_PfkB_CS"/>
</dbReference>
<dbReference type="GO" id="GO:0016301">
    <property type="term" value="F:kinase activity"/>
    <property type="evidence" value="ECO:0007669"/>
    <property type="project" value="UniProtKB-KW"/>
</dbReference>
<comment type="caution">
    <text evidence="5">The sequence shown here is derived from an EMBL/GenBank/DDBJ whole genome shotgun (WGS) entry which is preliminary data.</text>
</comment>
<dbReference type="SUPFAM" id="SSF53613">
    <property type="entry name" value="Ribokinase-like"/>
    <property type="match status" value="1"/>
</dbReference>
<proteinExistence type="inferred from homology"/>
<keyword evidence="3 5" id="KW-0418">Kinase</keyword>
<protein>
    <submittedName>
        <fullName evidence="5">Kinase</fullName>
    </submittedName>
</protein>
<evidence type="ECO:0000259" key="4">
    <source>
        <dbReference type="Pfam" id="PF00294"/>
    </source>
</evidence>
<gene>
    <name evidence="5" type="ORF">GCM10017566_30340</name>
</gene>
<dbReference type="Proteomes" id="UP000658656">
    <property type="component" value="Unassembled WGS sequence"/>
</dbReference>
<comment type="similarity">
    <text evidence="1">Belongs to the carbohydrate kinase PfkB family.</text>
</comment>
<dbReference type="EMBL" id="BNAV01000003">
    <property type="protein sequence ID" value="GHF54751.1"/>
    <property type="molecule type" value="Genomic_DNA"/>
</dbReference>
<dbReference type="PANTHER" id="PTHR43085">
    <property type="entry name" value="HEXOKINASE FAMILY MEMBER"/>
    <property type="match status" value="1"/>
</dbReference>
<accession>A0A8H9IVU9</accession>
<organism evidence="5 6">
    <name type="scientific">Amycolatopsis bartoniae</name>
    <dbReference type="NCBI Taxonomy" id="941986"/>
    <lineage>
        <taxon>Bacteria</taxon>
        <taxon>Bacillati</taxon>
        <taxon>Actinomycetota</taxon>
        <taxon>Actinomycetes</taxon>
        <taxon>Pseudonocardiales</taxon>
        <taxon>Pseudonocardiaceae</taxon>
        <taxon>Amycolatopsis</taxon>
    </lineage>
</organism>
<dbReference type="InterPro" id="IPR050306">
    <property type="entry name" value="PfkB_Carbo_kinase"/>
</dbReference>
<dbReference type="OrthoDB" id="9808601at2"/>